<gene>
    <name evidence="11" type="ORF">BAMA_22850</name>
</gene>
<dbReference type="InterPro" id="IPR040612">
    <property type="entry name" value="ArsA_HSP20-like"/>
</dbReference>
<feature type="domain" description="ArsA/GET3 Anion-transporting ATPase-like" evidence="9">
    <location>
        <begin position="2"/>
        <end position="303"/>
    </location>
</feature>
<dbReference type="GO" id="GO:0016887">
    <property type="term" value="F:ATP hydrolysis activity"/>
    <property type="evidence" value="ECO:0007669"/>
    <property type="project" value="InterPro"/>
</dbReference>
<evidence type="ECO:0000256" key="7">
    <source>
        <dbReference type="ARBA" id="ARBA00059736"/>
    </source>
</evidence>
<evidence type="ECO:0000256" key="6">
    <source>
        <dbReference type="ARBA" id="ARBA00052296"/>
    </source>
</evidence>
<dbReference type="PANTHER" id="PTHR10803">
    <property type="entry name" value="ARSENICAL PUMP-DRIVING ATPASE ARSENITE-TRANSLOCATING ATPASE"/>
    <property type="match status" value="1"/>
</dbReference>
<dbReference type="STRING" id="574376.BAMA_22850"/>
<dbReference type="SUPFAM" id="SSF49764">
    <property type="entry name" value="HSP20-like chaperones"/>
    <property type="match status" value="1"/>
</dbReference>
<dbReference type="Proteomes" id="UP000027822">
    <property type="component" value="Unassembled WGS sequence"/>
</dbReference>
<dbReference type="CDD" id="cd02035">
    <property type="entry name" value="ArsA"/>
    <property type="match status" value="1"/>
</dbReference>
<dbReference type="FunFam" id="3.40.50.300:FF:001801">
    <property type="entry name" value="Putative arsenical pump-driving ATPase"/>
    <property type="match status" value="1"/>
</dbReference>
<dbReference type="Pfam" id="PF02374">
    <property type="entry name" value="ArsA_ATPase"/>
    <property type="match status" value="1"/>
</dbReference>
<dbReference type="EC" id="7.3.2.7" evidence="8"/>
<evidence type="ECO:0000256" key="4">
    <source>
        <dbReference type="ARBA" id="ARBA00022849"/>
    </source>
</evidence>
<dbReference type="InterPro" id="IPR027417">
    <property type="entry name" value="P-loop_NTPase"/>
</dbReference>
<evidence type="ECO:0000256" key="2">
    <source>
        <dbReference type="ARBA" id="ARBA00022741"/>
    </source>
</evidence>
<evidence type="ECO:0000259" key="9">
    <source>
        <dbReference type="Pfam" id="PF02374"/>
    </source>
</evidence>
<name>A0A073JY49_9BACI</name>
<dbReference type="SUPFAM" id="SSF52540">
    <property type="entry name" value="P-loop containing nucleoside triphosphate hydrolases"/>
    <property type="match status" value="1"/>
</dbReference>
<keyword evidence="3" id="KW-0067">ATP-binding</keyword>
<dbReference type="InterPro" id="IPR016300">
    <property type="entry name" value="ATPase_ArsA/GET3"/>
</dbReference>
<dbReference type="eggNOG" id="COG0003">
    <property type="taxonomic scope" value="Bacteria"/>
</dbReference>
<dbReference type="InterPro" id="IPR008978">
    <property type="entry name" value="HSP20-like_chaperone"/>
</dbReference>
<dbReference type="Gene3D" id="2.60.40.790">
    <property type="match status" value="1"/>
</dbReference>
<proteinExistence type="inferred from homology"/>
<organism evidence="11 12">
    <name type="scientific">Bacillus manliponensis</name>
    <dbReference type="NCBI Taxonomy" id="574376"/>
    <lineage>
        <taxon>Bacteria</taxon>
        <taxon>Bacillati</taxon>
        <taxon>Bacillota</taxon>
        <taxon>Bacilli</taxon>
        <taxon>Bacillales</taxon>
        <taxon>Bacillaceae</taxon>
        <taxon>Bacillus</taxon>
        <taxon>Bacillus cereus group</taxon>
    </lineage>
</organism>
<comment type="caution">
    <text evidence="11">The sequence shown here is derived from an EMBL/GenBank/DDBJ whole genome shotgun (WGS) entry which is preliminary data.</text>
</comment>
<evidence type="ECO:0000256" key="5">
    <source>
        <dbReference type="ARBA" id="ARBA00022967"/>
    </source>
</evidence>
<dbReference type="eggNOG" id="COG0071">
    <property type="taxonomic scope" value="Bacteria"/>
</dbReference>
<dbReference type="GO" id="GO:0015446">
    <property type="term" value="F:ATPase-coupled arsenite transmembrane transporter activity"/>
    <property type="evidence" value="ECO:0007669"/>
    <property type="project" value="UniProtKB-EC"/>
</dbReference>
<sequence>MMRIILYTGKGGVGKTSISAATALQSAKQGLKTLIMSTDPAHSLGDSFNIKLSSEPQELCGNLWAQEINTIYEMEKGWGKLQKYITLLFTSKAADDITTEELTMFPGMEDLISLLRVLDYYKQKTYDVIIIDCAPTGETLAMLSFPDMLGWWMEKLFPIKRKMLKVMRPVAQPLLGIPLPTDDVMGELTNTLEQLSEMRDLLSNREITSVRVVVNPEKMVIKEAQRSFTYLNLYDYNVDAIMINRVIPDTVTDSYFQAWKDSQKKYKELIHNSFHPLPIYEAPMFEQEVVGLPMLKRVGDALFKDDSNPTDVKFNGRTHYVTKDGNEYIFTLSIPFSDKSELSLNQKGDELLIRAGSIKRNITLPKTLTYLSIQSAKFEDNVLNIRFGGGEHA</sequence>
<evidence type="ECO:0000256" key="3">
    <source>
        <dbReference type="ARBA" id="ARBA00022840"/>
    </source>
</evidence>
<keyword evidence="2" id="KW-0547">Nucleotide-binding</keyword>
<evidence type="ECO:0000313" key="11">
    <source>
        <dbReference type="EMBL" id="KEK19226.1"/>
    </source>
</evidence>
<feature type="domain" description="ArsA HSP20-like" evidence="10">
    <location>
        <begin position="326"/>
        <end position="387"/>
    </location>
</feature>
<accession>A0A073JY49</accession>
<keyword evidence="4" id="KW-0059">Arsenical resistance</keyword>
<comment type="catalytic activity">
    <reaction evidence="6">
        <text>arsenite(in) + ATP + H2O = arsenite(out) + ADP + phosphate + H(+)</text>
        <dbReference type="Rhea" id="RHEA:11348"/>
        <dbReference type="ChEBI" id="CHEBI:15377"/>
        <dbReference type="ChEBI" id="CHEBI:15378"/>
        <dbReference type="ChEBI" id="CHEBI:29242"/>
        <dbReference type="ChEBI" id="CHEBI:30616"/>
        <dbReference type="ChEBI" id="CHEBI:43474"/>
        <dbReference type="ChEBI" id="CHEBI:456216"/>
        <dbReference type="EC" id="7.3.2.7"/>
    </reaction>
</comment>
<keyword evidence="5" id="KW-1278">Translocase</keyword>
<dbReference type="EMBL" id="JOTN01000008">
    <property type="protein sequence ID" value="KEK19226.1"/>
    <property type="molecule type" value="Genomic_DNA"/>
</dbReference>
<dbReference type="GO" id="GO:0005524">
    <property type="term" value="F:ATP binding"/>
    <property type="evidence" value="ECO:0007669"/>
    <property type="project" value="UniProtKB-KW"/>
</dbReference>
<dbReference type="RefSeq" id="WP_235184447.1">
    <property type="nucleotide sequence ID" value="NZ_CBCSJC010000019.1"/>
</dbReference>
<dbReference type="Gene3D" id="3.40.50.300">
    <property type="entry name" value="P-loop containing nucleotide triphosphate hydrolases"/>
    <property type="match status" value="1"/>
</dbReference>
<protein>
    <recommendedName>
        <fullName evidence="8">arsenite-transporting ATPase</fullName>
        <ecNumber evidence="8">7.3.2.7</ecNumber>
    </recommendedName>
</protein>
<dbReference type="NCBIfam" id="TIGR00345">
    <property type="entry name" value="GET3_arsA_TRC40"/>
    <property type="match status" value="1"/>
</dbReference>
<reference evidence="11 12" key="1">
    <citation type="submission" date="2014-06" db="EMBL/GenBank/DDBJ databases">
        <title>Draft genome sequence of Bacillus manliponensis JCM 15802 (MCCC 1A00708).</title>
        <authorList>
            <person name="Lai Q."/>
            <person name="Liu Y."/>
            <person name="Shao Z."/>
        </authorList>
    </citation>
    <scope>NUCLEOTIDE SEQUENCE [LARGE SCALE GENOMIC DNA]</scope>
    <source>
        <strain evidence="11 12">JCM 15802</strain>
    </source>
</reference>
<evidence type="ECO:0000256" key="8">
    <source>
        <dbReference type="ARBA" id="ARBA00066752"/>
    </source>
</evidence>
<dbReference type="InterPro" id="IPR025723">
    <property type="entry name" value="ArsA/GET3_ATPase-like"/>
</dbReference>
<comment type="function">
    <text evidence="7">Anion-transporting ATPase. Catalyzes the extrusion of arsenite.</text>
</comment>
<keyword evidence="12" id="KW-1185">Reference proteome</keyword>
<dbReference type="AlphaFoldDB" id="A0A073JY49"/>
<dbReference type="PANTHER" id="PTHR10803:SF3">
    <property type="entry name" value="ATPASE GET3"/>
    <property type="match status" value="1"/>
</dbReference>
<comment type="similarity">
    <text evidence="1">Belongs to the arsA ATPase family.</text>
</comment>
<dbReference type="CDD" id="cd00298">
    <property type="entry name" value="ACD_sHsps_p23-like"/>
    <property type="match status" value="1"/>
</dbReference>
<evidence type="ECO:0000313" key="12">
    <source>
        <dbReference type="Proteomes" id="UP000027822"/>
    </source>
</evidence>
<dbReference type="Pfam" id="PF17886">
    <property type="entry name" value="ArsA_HSP20"/>
    <property type="match status" value="1"/>
</dbReference>
<evidence type="ECO:0000256" key="1">
    <source>
        <dbReference type="ARBA" id="ARBA00011040"/>
    </source>
</evidence>
<evidence type="ECO:0000259" key="10">
    <source>
        <dbReference type="Pfam" id="PF17886"/>
    </source>
</evidence>